<dbReference type="PROSITE" id="PS51257">
    <property type="entry name" value="PROKAR_LIPOPROTEIN"/>
    <property type="match status" value="1"/>
</dbReference>
<accession>Q22T06</accession>
<dbReference type="HOGENOM" id="CLU_460451_0_0_1"/>
<organism evidence="8 9">
    <name type="scientific">Tetrahymena thermophila (strain SB210)</name>
    <dbReference type="NCBI Taxonomy" id="312017"/>
    <lineage>
        <taxon>Eukaryota</taxon>
        <taxon>Sar</taxon>
        <taxon>Alveolata</taxon>
        <taxon>Ciliophora</taxon>
        <taxon>Intramacronucleata</taxon>
        <taxon>Oligohymenophorea</taxon>
        <taxon>Hymenostomatida</taxon>
        <taxon>Tetrahymenina</taxon>
        <taxon>Tetrahymenidae</taxon>
        <taxon>Tetrahymena</taxon>
    </lineage>
</organism>
<keyword evidence="4 7" id="KW-0442">Lipid degradation</keyword>
<evidence type="ECO:0000256" key="6">
    <source>
        <dbReference type="ARBA" id="ARBA00023180"/>
    </source>
</evidence>
<comment type="function">
    <text evidence="7">Putative phospholipase.</text>
</comment>
<keyword evidence="2 7" id="KW-0732">Signal</keyword>
<dbReference type="AlphaFoldDB" id="Q22T06"/>
<dbReference type="GeneID" id="7844342"/>
<evidence type="ECO:0000256" key="5">
    <source>
        <dbReference type="ARBA" id="ARBA00023098"/>
    </source>
</evidence>
<comment type="similarity">
    <text evidence="1 7">Belongs to the phospholipase B-like family.</text>
</comment>
<reference evidence="9" key="1">
    <citation type="journal article" date="2006" name="PLoS Biol.">
        <title>Macronuclear genome sequence of the ciliate Tetrahymena thermophila, a model eukaryote.</title>
        <authorList>
            <person name="Eisen J.A."/>
            <person name="Coyne R.S."/>
            <person name="Wu M."/>
            <person name="Wu D."/>
            <person name="Thiagarajan M."/>
            <person name="Wortman J.R."/>
            <person name="Badger J.H."/>
            <person name="Ren Q."/>
            <person name="Amedeo P."/>
            <person name="Jones K.M."/>
            <person name="Tallon L.J."/>
            <person name="Delcher A.L."/>
            <person name="Salzberg S.L."/>
            <person name="Silva J.C."/>
            <person name="Haas B.J."/>
            <person name="Majoros W.H."/>
            <person name="Farzad M."/>
            <person name="Carlton J.M."/>
            <person name="Smith R.K. Jr."/>
            <person name="Garg J."/>
            <person name="Pearlman R.E."/>
            <person name="Karrer K.M."/>
            <person name="Sun L."/>
            <person name="Manning G."/>
            <person name="Elde N.C."/>
            <person name="Turkewitz A.P."/>
            <person name="Asai D.J."/>
            <person name="Wilkes D.E."/>
            <person name="Wang Y."/>
            <person name="Cai H."/>
            <person name="Collins K."/>
            <person name="Stewart B.A."/>
            <person name="Lee S.R."/>
            <person name="Wilamowska K."/>
            <person name="Weinberg Z."/>
            <person name="Ruzzo W.L."/>
            <person name="Wloga D."/>
            <person name="Gaertig J."/>
            <person name="Frankel J."/>
            <person name="Tsao C.-C."/>
            <person name="Gorovsky M.A."/>
            <person name="Keeling P.J."/>
            <person name="Waller R.F."/>
            <person name="Patron N.J."/>
            <person name="Cherry J.M."/>
            <person name="Stover N.A."/>
            <person name="Krieger C.J."/>
            <person name="del Toro C."/>
            <person name="Ryder H.F."/>
            <person name="Williamson S.C."/>
            <person name="Barbeau R.A."/>
            <person name="Hamilton E.P."/>
            <person name="Orias E."/>
        </authorList>
    </citation>
    <scope>NUCLEOTIDE SEQUENCE [LARGE SCALE GENOMIC DNA]</scope>
    <source>
        <strain evidence="9">SB210</strain>
    </source>
</reference>
<dbReference type="EC" id="3.1.1.-" evidence="7"/>
<gene>
    <name evidence="8" type="ORF">TTHERM_00187110</name>
</gene>
<dbReference type="InterPro" id="IPR007000">
    <property type="entry name" value="PLipase_B-like"/>
</dbReference>
<dbReference type="RefSeq" id="XP_001008877.2">
    <property type="nucleotide sequence ID" value="XM_001008877.3"/>
</dbReference>
<evidence type="ECO:0000256" key="4">
    <source>
        <dbReference type="ARBA" id="ARBA00022963"/>
    </source>
</evidence>
<dbReference type="GO" id="GO:0016042">
    <property type="term" value="P:lipid catabolic process"/>
    <property type="evidence" value="ECO:0007669"/>
    <property type="project" value="UniProtKB-KW"/>
</dbReference>
<feature type="chain" id="PRO_5011333329" description="Phospholipase B-like" evidence="7">
    <location>
        <begin position="19"/>
        <end position="593"/>
    </location>
</feature>
<sequence length="593" mass="67817">MNLKQIFFIVFIISLASCQVKQLEDESIQFDTQNLNLNYLQSSTIKLVAIKKGDSFLVQQNDDNKYSVNKKEVCASIEYQKTLNETGWDVIFLDTNQSFSPEEQMQCAGFLEGLASKQAIADFLFNISSQRGSTKEQYKAFFTNVYNNLLSKANNPPKNTEQYWNTAKLFLIQLVGLKNGYNALENNEDSKLELWQISLPNIDGQADEIDQLIASGSQELGVNQQQILVHQKAKLRRHINHKRKNSLFEWEQNAMHSRCSAFFKILTAEQANGAKILKDIFASHSTWEPFSSMNRIYKFYRLPSLISTHSWVQMSSYPGAITSTDDFIVKEGKFLVTETSISSQNRDTVSSLRAIDVDIPDFIRVQTATSLSQSGMQWAEYMSKYGAVKMYSSEWMILDYSKLQKGKEIPNNSFIVLSSSYEQQIIEDKTQELIDNTYFASFNNPHNKIIRDYLGYTQVEQYNDLFSLKQDPRNLIFKHFQAKAQSIEKVKWLMLHNSYKKKPLEGEPTFQSSVAALGARGDIEGGSNFGEVDVKVVNIDLLKNFSVEAISGPSHQEQPVFIWKQNDNDRHQGQPTAWNFDWGTMSLSMKSSQ</sequence>
<dbReference type="Proteomes" id="UP000009168">
    <property type="component" value="Unassembled WGS sequence"/>
</dbReference>
<protein>
    <recommendedName>
        <fullName evidence="7">Phospholipase B-like</fullName>
        <ecNumber evidence="7">3.1.1.-</ecNumber>
    </recommendedName>
</protein>
<dbReference type="EMBL" id="GG662840">
    <property type="protein sequence ID" value="EAR88632.2"/>
    <property type="molecule type" value="Genomic_DNA"/>
</dbReference>
<keyword evidence="6" id="KW-0325">Glycoprotein</keyword>
<dbReference type="Pfam" id="PF04916">
    <property type="entry name" value="Phospholip_B"/>
    <property type="match status" value="1"/>
</dbReference>
<evidence type="ECO:0000256" key="7">
    <source>
        <dbReference type="RuleBase" id="RU364138"/>
    </source>
</evidence>
<keyword evidence="3 7" id="KW-0378">Hydrolase</keyword>
<keyword evidence="5 7" id="KW-0443">Lipid metabolism</keyword>
<feature type="signal peptide" evidence="7">
    <location>
        <begin position="1"/>
        <end position="18"/>
    </location>
</feature>
<keyword evidence="9" id="KW-1185">Reference proteome</keyword>
<evidence type="ECO:0000313" key="9">
    <source>
        <dbReference type="Proteomes" id="UP000009168"/>
    </source>
</evidence>
<proteinExistence type="inferred from homology"/>
<evidence type="ECO:0000256" key="3">
    <source>
        <dbReference type="ARBA" id="ARBA00022801"/>
    </source>
</evidence>
<evidence type="ECO:0000313" key="8">
    <source>
        <dbReference type="EMBL" id="EAR88632.2"/>
    </source>
</evidence>
<dbReference type="OMA" id="ISQVTMS"/>
<dbReference type="GO" id="GO:0004620">
    <property type="term" value="F:phospholipase activity"/>
    <property type="evidence" value="ECO:0007669"/>
    <property type="project" value="InterPro"/>
</dbReference>
<evidence type="ECO:0000256" key="2">
    <source>
        <dbReference type="ARBA" id="ARBA00022729"/>
    </source>
</evidence>
<dbReference type="OrthoDB" id="443524at2759"/>
<dbReference type="InParanoid" id="Q22T06"/>
<dbReference type="PANTHER" id="PTHR12370">
    <property type="entry name" value="PHOSPHOLIPASE B-RELATED"/>
    <property type="match status" value="1"/>
</dbReference>
<dbReference type="Gene3D" id="3.60.60.30">
    <property type="match status" value="1"/>
</dbReference>
<dbReference type="KEGG" id="tet:TTHERM_00187110"/>
<evidence type="ECO:0000256" key="1">
    <source>
        <dbReference type="ARBA" id="ARBA00007835"/>
    </source>
</evidence>
<dbReference type="eggNOG" id="KOG3774">
    <property type="taxonomic scope" value="Eukaryota"/>
</dbReference>
<name>Q22T06_TETTS</name>